<gene>
    <name evidence="2" type="ORF">N7498_009086</name>
</gene>
<accession>A0A9W9JEZ3</accession>
<organism evidence="2 3">
    <name type="scientific">Penicillium cinerascens</name>
    <dbReference type="NCBI Taxonomy" id="70096"/>
    <lineage>
        <taxon>Eukaryota</taxon>
        <taxon>Fungi</taxon>
        <taxon>Dikarya</taxon>
        <taxon>Ascomycota</taxon>
        <taxon>Pezizomycotina</taxon>
        <taxon>Eurotiomycetes</taxon>
        <taxon>Eurotiomycetidae</taxon>
        <taxon>Eurotiales</taxon>
        <taxon>Aspergillaceae</taxon>
        <taxon>Penicillium</taxon>
    </lineage>
</organism>
<comment type="caution">
    <text evidence="2">The sequence shown here is derived from an EMBL/GenBank/DDBJ whole genome shotgun (WGS) entry which is preliminary data.</text>
</comment>
<dbReference type="AlphaFoldDB" id="A0A9W9JEZ3"/>
<protein>
    <submittedName>
        <fullName evidence="2">Uncharacterized protein</fullName>
    </submittedName>
</protein>
<evidence type="ECO:0000313" key="3">
    <source>
        <dbReference type="Proteomes" id="UP001150904"/>
    </source>
</evidence>
<dbReference type="EMBL" id="JAPQKR010000015">
    <property type="protein sequence ID" value="KAJ5195648.1"/>
    <property type="molecule type" value="Genomic_DNA"/>
</dbReference>
<reference evidence="2" key="2">
    <citation type="journal article" date="2023" name="IMA Fungus">
        <title>Comparative genomic study of the Penicillium genus elucidates a diverse pangenome and 15 lateral gene transfer events.</title>
        <authorList>
            <person name="Petersen C."/>
            <person name="Sorensen T."/>
            <person name="Nielsen M.R."/>
            <person name="Sondergaard T.E."/>
            <person name="Sorensen J.L."/>
            <person name="Fitzpatrick D.A."/>
            <person name="Frisvad J.C."/>
            <person name="Nielsen K.L."/>
        </authorList>
    </citation>
    <scope>NUCLEOTIDE SEQUENCE</scope>
    <source>
        <strain evidence="2">IBT 15544</strain>
    </source>
</reference>
<dbReference type="GeneID" id="83183446"/>
<feature type="compositionally biased region" description="Pro residues" evidence="1">
    <location>
        <begin position="1"/>
        <end position="12"/>
    </location>
</feature>
<evidence type="ECO:0000256" key="1">
    <source>
        <dbReference type="SAM" id="MobiDB-lite"/>
    </source>
</evidence>
<name>A0A9W9JEZ3_9EURO</name>
<feature type="compositionally biased region" description="Low complexity" evidence="1">
    <location>
        <begin position="64"/>
        <end position="79"/>
    </location>
</feature>
<dbReference type="Proteomes" id="UP001150904">
    <property type="component" value="Unassembled WGS sequence"/>
</dbReference>
<dbReference type="RefSeq" id="XP_058306133.1">
    <property type="nucleotide sequence ID" value="XM_058456145.1"/>
</dbReference>
<sequence length="171" mass="17811">MPPYSSPCPLIPDLPSSPARPIVKGLSRPGGGCHQLVRLILRFPSPGGPVAAPATAPFRAHLSLSLSPRGPRPSLQRPPTTDATGRQLARIGPPWLPPRRPPGGPPRWRTVPASVPQSPRSHRREAPALARAATPVCPTPTAYCASLSASAANSLAGSGPVRLYTYSPAAL</sequence>
<reference evidence="2" key="1">
    <citation type="submission" date="2022-12" db="EMBL/GenBank/DDBJ databases">
        <authorList>
            <person name="Petersen C."/>
        </authorList>
    </citation>
    <scope>NUCLEOTIDE SEQUENCE</scope>
    <source>
        <strain evidence="2">IBT 15544</strain>
    </source>
</reference>
<feature type="compositionally biased region" description="Pro residues" evidence="1">
    <location>
        <begin position="94"/>
        <end position="105"/>
    </location>
</feature>
<feature type="region of interest" description="Disordered" evidence="1">
    <location>
        <begin position="64"/>
        <end position="131"/>
    </location>
</feature>
<keyword evidence="3" id="KW-1185">Reference proteome</keyword>
<feature type="region of interest" description="Disordered" evidence="1">
    <location>
        <begin position="1"/>
        <end position="20"/>
    </location>
</feature>
<proteinExistence type="predicted"/>
<evidence type="ECO:0000313" key="2">
    <source>
        <dbReference type="EMBL" id="KAJ5195648.1"/>
    </source>
</evidence>